<dbReference type="PROSITE" id="PS50088">
    <property type="entry name" value="ANK_REPEAT"/>
    <property type="match status" value="1"/>
</dbReference>
<sequence length="684" mass="77628">MHVDALIQRKQRDQTNIVLIMFWFFLPHFQIGCLHKKMRPLEATYGDLAPPYRRSSSNPYEDDPKDASTRYLPLYKAVDGGDLEATKKFLDQHPDALCSSLSTDGDTALHIAVLAGHVDIVEELVGRMSALELAVKQKYGSTALNFAAIGGVTEIAELLVEKNRKLLEIPNDHEQIPLVVAALYGHRDLVQYLYLKTPIEELDPTSKNHGAILLTACIMDEFYDIALDLVQRYPLLAIAEDTDKDTALHILAQKPSAFPSGSQLTFWQRWTYKCIHLDPQKASLIASGDIEMPHEGPPHRRSFTKRVLHRISEAFWKGLKLCVPGFTSIYELKLTHLQARELLTCICREVPNLEDEIKLEAVLRKALFEAVKQGIVEFVTEIMKHYPEVVWFYDDKDRNIFFVATAERQEKIFSLIYKMGAKKNSLATHWDKDFNNMLHQAAFLAPSSRLDRVSGAALQMQRELQWFKEVESVVQPKYKEMINSHLKTPRALFSDYHKKLVEQGEQWTKETAESCTVVTALIVTIMFSAVFTVPGGYDNNSGNPIYLNQNSFLVFIVSDALSLFSSTTSLLMFLGILTSRYREEDFLQTVPTKLMVGLSMMFFSLATMMITFGVALFIVLRDRIAWVSFPIILLASLPVTLFALLQFPLLVEIFISTYGPGIFDKPKKNLCPSGSTRSSTRCFR</sequence>
<dbReference type="PROSITE" id="PS50297">
    <property type="entry name" value="ANK_REP_REGION"/>
    <property type="match status" value="1"/>
</dbReference>
<evidence type="ECO:0000313" key="4">
    <source>
        <dbReference type="Proteomes" id="UP000818029"/>
    </source>
</evidence>
<accession>A0ABM3AK14</accession>
<dbReference type="PANTHER" id="PTHR24177:SF33">
    <property type="entry name" value="ANKYRIN REPEAT FAMILY PROTEIN"/>
    <property type="match status" value="1"/>
</dbReference>
<evidence type="ECO:0000259" key="3">
    <source>
        <dbReference type="Pfam" id="PF13962"/>
    </source>
</evidence>
<proteinExistence type="predicted"/>
<feature type="transmembrane region" description="Helical" evidence="2">
    <location>
        <begin position="553"/>
        <end position="577"/>
    </location>
</feature>
<keyword evidence="2" id="KW-0472">Membrane</keyword>
<dbReference type="InterPro" id="IPR026961">
    <property type="entry name" value="PGG_dom"/>
</dbReference>
<feature type="transmembrane region" description="Helical" evidence="2">
    <location>
        <begin position="624"/>
        <end position="645"/>
    </location>
</feature>
<reference evidence="4" key="1">
    <citation type="journal article" date="2020" name="Nat. Genet.">
        <title>Genomic diversifications of five Gossypium allopolyploid species and their impact on cotton improvement.</title>
        <authorList>
            <person name="Chen Z.J."/>
            <person name="Sreedasyam A."/>
            <person name="Ando A."/>
            <person name="Song Q."/>
            <person name="De Santiago L.M."/>
            <person name="Hulse-Kemp A.M."/>
            <person name="Ding M."/>
            <person name="Ye W."/>
            <person name="Kirkbride R.C."/>
            <person name="Jenkins J."/>
            <person name="Plott C."/>
            <person name="Lovell J."/>
            <person name="Lin Y.M."/>
            <person name="Vaughn R."/>
            <person name="Liu B."/>
            <person name="Simpson S."/>
            <person name="Scheffler B.E."/>
            <person name="Wen L."/>
            <person name="Saski C.A."/>
            <person name="Grover C.E."/>
            <person name="Hu G."/>
            <person name="Conover J.L."/>
            <person name="Carlson J.W."/>
            <person name="Shu S."/>
            <person name="Boston L.B."/>
            <person name="Williams M."/>
            <person name="Peterson D.G."/>
            <person name="McGee K."/>
            <person name="Jones D.C."/>
            <person name="Wendel J.F."/>
            <person name="Stelly D.M."/>
            <person name="Grimwood J."/>
            <person name="Schmutz J."/>
        </authorList>
    </citation>
    <scope>NUCLEOTIDE SEQUENCE [LARGE SCALE GENOMIC DNA]</scope>
    <source>
        <strain evidence="4">cv. TM-1</strain>
    </source>
</reference>
<reference evidence="5" key="2">
    <citation type="submission" date="2025-08" db="UniProtKB">
        <authorList>
            <consortium name="RefSeq"/>
        </authorList>
    </citation>
    <scope>IDENTIFICATION</scope>
</reference>
<evidence type="ECO:0000256" key="1">
    <source>
        <dbReference type="PROSITE-ProRule" id="PRU00023"/>
    </source>
</evidence>
<feature type="repeat" description="ANK" evidence="1">
    <location>
        <begin position="104"/>
        <end position="136"/>
    </location>
</feature>
<feature type="domain" description="PGG" evidence="3">
    <location>
        <begin position="506"/>
        <end position="619"/>
    </location>
</feature>
<evidence type="ECO:0000256" key="2">
    <source>
        <dbReference type="SAM" id="Phobius"/>
    </source>
</evidence>
<dbReference type="InterPro" id="IPR002110">
    <property type="entry name" value="Ankyrin_rpt"/>
</dbReference>
<dbReference type="Pfam" id="PF12796">
    <property type="entry name" value="Ank_2"/>
    <property type="match status" value="2"/>
</dbReference>
<protein>
    <submittedName>
        <fullName evidence="5">Uncharacterized protein isoform X1</fullName>
    </submittedName>
</protein>
<dbReference type="SMART" id="SM00248">
    <property type="entry name" value="ANK"/>
    <property type="match status" value="5"/>
</dbReference>
<gene>
    <name evidence="5" type="primary">LOC107887890</name>
</gene>
<keyword evidence="2" id="KW-1133">Transmembrane helix</keyword>
<dbReference type="PANTHER" id="PTHR24177">
    <property type="entry name" value="CASKIN"/>
    <property type="match status" value="1"/>
</dbReference>
<feature type="transmembrane region" description="Helical" evidence="2">
    <location>
        <begin position="598"/>
        <end position="618"/>
    </location>
</feature>
<dbReference type="GeneID" id="107887890"/>
<keyword evidence="2" id="KW-0812">Transmembrane</keyword>
<evidence type="ECO:0000313" key="5">
    <source>
        <dbReference type="RefSeq" id="XP_040955191.1"/>
    </source>
</evidence>
<name>A0ABM3AK14_GOSHI</name>
<keyword evidence="1" id="KW-0040">ANK repeat</keyword>
<dbReference type="RefSeq" id="XP_040955191.1">
    <property type="nucleotide sequence ID" value="XM_041099257.1"/>
</dbReference>
<dbReference type="Proteomes" id="UP000818029">
    <property type="component" value="Chromosome A03"/>
</dbReference>
<feature type="transmembrane region" description="Helical" evidence="2">
    <location>
        <begin position="515"/>
        <end position="533"/>
    </location>
</feature>
<dbReference type="SUPFAM" id="SSF48403">
    <property type="entry name" value="Ankyrin repeat"/>
    <property type="match status" value="1"/>
</dbReference>
<organism evidence="4 5">
    <name type="scientific">Gossypium hirsutum</name>
    <name type="common">Upland cotton</name>
    <name type="synonym">Gossypium mexicanum</name>
    <dbReference type="NCBI Taxonomy" id="3635"/>
    <lineage>
        <taxon>Eukaryota</taxon>
        <taxon>Viridiplantae</taxon>
        <taxon>Streptophyta</taxon>
        <taxon>Embryophyta</taxon>
        <taxon>Tracheophyta</taxon>
        <taxon>Spermatophyta</taxon>
        <taxon>Magnoliopsida</taxon>
        <taxon>eudicotyledons</taxon>
        <taxon>Gunneridae</taxon>
        <taxon>Pentapetalae</taxon>
        <taxon>rosids</taxon>
        <taxon>malvids</taxon>
        <taxon>Malvales</taxon>
        <taxon>Malvaceae</taxon>
        <taxon>Malvoideae</taxon>
        <taxon>Gossypium</taxon>
    </lineage>
</organism>
<keyword evidence="4" id="KW-1185">Reference proteome</keyword>
<dbReference type="Gene3D" id="1.25.40.20">
    <property type="entry name" value="Ankyrin repeat-containing domain"/>
    <property type="match status" value="1"/>
</dbReference>
<dbReference type="Pfam" id="PF13962">
    <property type="entry name" value="PGG"/>
    <property type="match status" value="1"/>
</dbReference>
<dbReference type="InterPro" id="IPR036770">
    <property type="entry name" value="Ankyrin_rpt-contain_sf"/>
</dbReference>